<dbReference type="Pfam" id="PF00646">
    <property type="entry name" value="F-box"/>
    <property type="match status" value="1"/>
</dbReference>
<sequence length="122" mass="12576">MASRGGEIAAKHAKFSGDANDDGDADADGLSALPDDVLVLILVRLDSAAAAGRTSILSRRWRRLWALLLELRFPVVPSPHLMDSALASHEAALASSSSGSTMPPQGPWRPGSPSPPAASPAA</sequence>
<dbReference type="Proteomes" id="UP000095767">
    <property type="component" value="Unassembled WGS sequence"/>
</dbReference>
<comment type="caution">
    <text evidence="3">The sequence shown here is derived from an EMBL/GenBank/DDBJ whole genome shotgun (WGS) entry which is preliminary data.</text>
</comment>
<dbReference type="InterPro" id="IPR036047">
    <property type="entry name" value="F-box-like_dom_sf"/>
</dbReference>
<organism evidence="3 4">
    <name type="scientific">Dichanthelium oligosanthes</name>
    <dbReference type="NCBI Taxonomy" id="888268"/>
    <lineage>
        <taxon>Eukaryota</taxon>
        <taxon>Viridiplantae</taxon>
        <taxon>Streptophyta</taxon>
        <taxon>Embryophyta</taxon>
        <taxon>Tracheophyta</taxon>
        <taxon>Spermatophyta</taxon>
        <taxon>Magnoliopsida</taxon>
        <taxon>Liliopsida</taxon>
        <taxon>Poales</taxon>
        <taxon>Poaceae</taxon>
        <taxon>PACMAD clade</taxon>
        <taxon>Panicoideae</taxon>
        <taxon>Panicodae</taxon>
        <taxon>Paniceae</taxon>
        <taxon>Dichantheliinae</taxon>
        <taxon>Dichanthelium</taxon>
    </lineage>
</organism>
<reference evidence="3 4" key="1">
    <citation type="submission" date="2016-09" db="EMBL/GenBank/DDBJ databases">
        <title>The draft genome of Dichanthelium oligosanthes: A C3 panicoid grass species.</title>
        <authorList>
            <person name="Studer A.J."/>
            <person name="Schnable J.C."/>
            <person name="Brutnell T.P."/>
        </authorList>
    </citation>
    <scope>NUCLEOTIDE SEQUENCE [LARGE SCALE GENOMIC DNA]</scope>
    <source>
        <strain evidence="4">cv. Kellogg 1175</strain>
        <tissue evidence="3">Leaf</tissue>
    </source>
</reference>
<feature type="compositionally biased region" description="Pro residues" evidence="1">
    <location>
        <begin position="104"/>
        <end position="122"/>
    </location>
</feature>
<proteinExistence type="predicted"/>
<evidence type="ECO:0000313" key="3">
    <source>
        <dbReference type="EMBL" id="OEL15133.1"/>
    </source>
</evidence>
<evidence type="ECO:0000313" key="4">
    <source>
        <dbReference type="Proteomes" id="UP000095767"/>
    </source>
</evidence>
<accession>A0A1E5UQK0</accession>
<dbReference type="EMBL" id="LWDX02067825">
    <property type="protein sequence ID" value="OEL15133.1"/>
    <property type="molecule type" value="Genomic_DNA"/>
</dbReference>
<name>A0A1E5UQK0_9POAL</name>
<keyword evidence="4" id="KW-1185">Reference proteome</keyword>
<gene>
    <name evidence="3" type="ORF">BAE44_0023849</name>
</gene>
<protein>
    <recommendedName>
        <fullName evidence="2">F-box domain-containing protein</fullName>
    </recommendedName>
</protein>
<evidence type="ECO:0000256" key="1">
    <source>
        <dbReference type="SAM" id="MobiDB-lite"/>
    </source>
</evidence>
<dbReference type="SUPFAM" id="SSF81383">
    <property type="entry name" value="F-box domain"/>
    <property type="match status" value="1"/>
</dbReference>
<feature type="region of interest" description="Disordered" evidence="1">
    <location>
        <begin position="1"/>
        <end position="28"/>
    </location>
</feature>
<dbReference type="AlphaFoldDB" id="A0A1E5UQK0"/>
<dbReference type="PANTHER" id="PTHR34709">
    <property type="entry name" value="OS10G0396666 PROTEIN"/>
    <property type="match status" value="1"/>
</dbReference>
<dbReference type="STRING" id="888268.A0A1E5UQK0"/>
<evidence type="ECO:0000259" key="2">
    <source>
        <dbReference type="Pfam" id="PF00646"/>
    </source>
</evidence>
<dbReference type="InterPro" id="IPR001810">
    <property type="entry name" value="F-box_dom"/>
</dbReference>
<dbReference type="PANTHER" id="PTHR34709:SF52">
    <property type="entry name" value="OS07G0548100 PROTEIN"/>
    <property type="match status" value="1"/>
</dbReference>
<feature type="domain" description="F-box" evidence="2">
    <location>
        <begin position="30"/>
        <end position="66"/>
    </location>
</feature>
<feature type="region of interest" description="Disordered" evidence="1">
    <location>
        <begin position="92"/>
        <end position="122"/>
    </location>
</feature>
<dbReference type="InterPro" id="IPR055312">
    <property type="entry name" value="FBL15-like"/>
</dbReference>